<gene>
    <name evidence="2" type="ORF">HAX54_053319</name>
</gene>
<feature type="region of interest" description="Disordered" evidence="1">
    <location>
        <begin position="1"/>
        <end position="60"/>
    </location>
</feature>
<comment type="caution">
    <text evidence="2">The sequence shown here is derived from an EMBL/GenBank/DDBJ whole genome shotgun (WGS) entry which is preliminary data.</text>
</comment>
<proteinExistence type="predicted"/>
<reference evidence="2 3" key="1">
    <citation type="journal article" date="2021" name="BMC Genomics">
        <title>Datura genome reveals duplications of psychoactive alkaloid biosynthetic genes and high mutation rate following tissue culture.</title>
        <authorList>
            <person name="Rajewski A."/>
            <person name="Carter-House D."/>
            <person name="Stajich J."/>
            <person name="Litt A."/>
        </authorList>
    </citation>
    <scope>NUCLEOTIDE SEQUENCE [LARGE SCALE GENOMIC DNA]</scope>
    <source>
        <strain evidence="2">AR-01</strain>
    </source>
</reference>
<accession>A0ABS8WPH4</accession>
<name>A0ABS8WPH4_DATST</name>
<dbReference type="EMBL" id="JACEIK010009891">
    <property type="protein sequence ID" value="MCE3214782.1"/>
    <property type="molecule type" value="Genomic_DNA"/>
</dbReference>
<protein>
    <submittedName>
        <fullName evidence="2">Uncharacterized protein</fullName>
    </submittedName>
</protein>
<feature type="compositionally biased region" description="Polar residues" evidence="1">
    <location>
        <begin position="129"/>
        <end position="146"/>
    </location>
</feature>
<keyword evidence="3" id="KW-1185">Reference proteome</keyword>
<sequence>MVEESYRVEEEVREGEVVESKFSKKEKARGRGKSKTKDPTLPPITDVRATKAEPSSGIDMSEERILGVEAFLGQQEQRLEAVERNLKNLESTTFDGLDDIKETVTELAEEHREGIRALAKWGKGIEARSASTNQTGVQRQTSTKATWTRRRRPLHNSKGVIFAKETILPDSVPIGANSEP</sequence>
<dbReference type="Proteomes" id="UP000823775">
    <property type="component" value="Unassembled WGS sequence"/>
</dbReference>
<evidence type="ECO:0000313" key="3">
    <source>
        <dbReference type="Proteomes" id="UP000823775"/>
    </source>
</evidence>
<feature type="region of interest" description="Disordered" evidence="1">
    <location>
        <begin position="129"/>
        <end position="153"/>
    </location>
</feature>
<evidence type="ECO:0000256" key="1">
    <source>
        <dbReference type="SAM" id="MobiDB-lite"/>
    </source>
</evidence>
<organism evidence="2 3">
    <name type="scientific">Datura stramonium</name>
    <name type="common">Jimsonweed</name>
    <name type="synonym">Common thornapple</name>
    <dbReference type="NCBI Taxonomy" id="4076"/>
    <lineage>
        <taxon>Eukaryota</taxon>
        <taxon>Viridiplantae</taxon>
        <taxon>Streptophyta</taxon>
        <taxon>Embryophyta</taxon>
        <taxon>Tracheophyta</taxon>
        <taxon>Spermatophyta</taxon>
        <taxon>Magnoliopsida</taxon>
        <taxon>eudicotyledons</taxon>
        <taxon>Gunneridae</taxon>
        <taxon>Pentapetalae</taxon>
        <taxon>asterids</taxon>
        <taxon>lamiids</taxon>
        <taxon>Solanales</taxon>
        <taxon>Solanaceae</taxon>
        <taxon>Solanoideae</taxon>
        <taxon>Datureae</taxon>
        <taxon>Datura</taxon>
    </lineage>
</organism>
<feature type="compositionally biased region" description="Basic and acidic residues" evidence="1">
    <location>
        <begin position="1"/>
        <end position="25"/>
    </location>
</feature>
<evidence type="ECO:0000313" key="2">
    <source>
        <dbReference type="EMBL" id="MCE3214782.1"/>
    </source>
</evidence>